<name>A0A9W8MKB3_9AGAR</name>
<dbReference type="OrthoDB" id="423313at2759"/>
<evidence type="ECO:0000313" key="1">
    <source>
        <dbReference type="EMBL" id="KAJ2933067.1"/>
    </source>
</evidence>
<gene>
    <name evidence="1" type="ORF">H1R20_g4044</name>
</gene>
<dbReference type="Gene3D" id="3.40.50.11350">
    <property type="match status" value="1"/>
</dbReference>
<keyword evidence="2" id="KW-1185">Reference proteome</keyword>
<sequence>MLSLSSHRRWLVAGFCLIALLFAVQSTWFLQNLGRHTLRQTPLDADACKQTAPSWISPSSYLNFPHPTTKAKDNLRNDSYYVTAFAIAGFTNEFIGAMQLIYLGILTQRIPILAPIIPAAHVSEHAGNLDFGDVFNLTTLRDTLRYPILEWRDVKTLSPNVSILDSTDRDDPALESLGCWSTQKRTFDEPNGSIESENVLKLDLSYTRVPPFAFLNAQDEDEMFVTLSGLAAAIQPRYPHPGTKNLPLMMESRFGAKMEPDEQLACFDLMFYASTGVRQYEFEDRWSPVWNRVGTHLRFNEGLVDLTKEYIRRALGIEEGGDIPPMVTVHIRRGDFENHCKAGETPPCFIPNSRFKKAVEDIQARLLESRNINASHVLVASDEDDPAFWDEIASFGWSYLDHEAERTYERFGEWYPVLIDKVAQSMSIGFVGSLSSTFSLLSARRVEDWNGGETAMLSFYD</sequence>
<comment type="caution">
    <text evidence="1">The sequence shown here is derived from an EMBL/GenBank/DDBJ whole genome shotgun (WGS) entry which is preliminary data.</text>
</comment>
<feature type="non-terminal residue" evidence="1">
    <location>
        <position position="461"/>
    </location>
</feature>
<dbReference type="EMBL" id="JANBPK010000752">
    <property type="protein sequence ID" value="KAJ2933067.1"/>
    <property type="molecule type" value="Genomic_DNA"/>
</dbReference>
<dbReference type="Proteomes" id="UP001140091">
    <property type="component" value="Unassembled WGS sequence"/>
</dbReference>
<dbReference type="AlphaFoldDB" id="A0A9W8MKB3"/>
<dbReference type="CDD" id="cd11296">
    <property type="entry name" value="O-FucT_like"/>
    <property type="match status" value="1"/>
</dbReference>
<organism evidence="1 2">
    <name type="scientific">Candolleomyces eurysporus</name>
    <dbReference type="NCBI Taxonomy" id="2828524"/>
    <lineage>
        <taxon>Eukaryota</taxon>
        <taxon>Fungi</taxon>
        <taxon>Dikarya</taxon>
        <taxon>Basidiomycota</taxon>
        <taxon>Agaricomycotina</taxon>
        <taxon>Agaricomycetes</taxon>
        <taxon>Agaricomycetidae</taxon>
        <taxon>Agaricales</taxon>
        <taxon>Agaricineae</taxon>
        <taxon>Psathyrellaceae</taxon>
        <taxon>Candolleomyces</taxon>
    </lineage>
</organism>
<reference evidence="1" key="1">
    <citation type="submission" date="2022-06" db="EMBL/GenBank/DDBJ databases">
        <title>Genome Sequence of Candolleomyces eurysporus.</title>
        <authorList>
            <person name="Buettner E."/>
        </authorList>
    </citation>
    <scope>NUCLEOTIDE SEQUENCE</scope>
    <source>
        <strain evidence="1">VTCC 930004</strain>
    </source>
</reference>
<evidence type="ECO:0000313" key="2">
    <source>
        <dbReference type="Proteomes" id="UP001140091"/>
    </source>
</evidence>
<protein>
    <submittedName>
        <fullName evidence="1">Uncharacterized protein</fullName>
    </submittedName>
</protein>
<proteinExistence type="predicted"/>
<accession>A0A9W8MKB3</accession>